<feature type="compositionally biased region" description="Acidic residues" evidence="1">
    <location>
        <begin position="67"/>
        <end position="81"/>
    </location>
</feature>
<feature type="compositionally biased region" description="Low complexity" evidence="1">
    <location>
        <begin position="56"/>
        <end position="66"/>
    </location>
</feature>
<feature type="region of interest" description="Disordered" evidence="1">
    <location>
        <begin position="46"/>
        <end position="129"/>
    </location>
</feature>
<gene>
    <name evidence="3" type="ORF">EGH21_15020</name>
</gene>
<evidence type="ECO:0000313" key="3">
    <source>
        <dbReference type="EMBL" id="MBX0324340.1"/>
    </source>
</evidence>
<keyword evidence="4" id="KW-1185">Reference proteome</keyword>
<dbReference type="Proteomes" id="UP001430377">
    <property type="component" value="Unassembled WGS sequence"/>
</dbReference>
<dbReference type="RefSeq" id="WP_220619297.1">
    <property type="nucleotide sequence ID" value="NZ_RKLR01000006.1"/>
</dbReference>
<keyword evidence="2" id="KW-0812">Transmembrane</keyword>
<evidence type="ECO:0000256" key="2">
    <source>
        <dbReference type="SAM" id="Phobius"/>
    </source>
</evidence>
<dbReference type="EMBL" id="RKLR01000006">
    <property type="protein sequence ID" value="MBX0324340.1"/>
    <property type="molecule type" value="Genomic_DNA"/>
</dbReference>
<comment type="caution">
    <text evidence="3">The sequence shown here is derived from an EMBL/GenBank/DDBJ whole genome shotgun (WGS) entry which is preliminary data.</text>
</comment>
<feature type="compositionally biased region" description="Low complexity" evidence="1">
    <location>
        <begin position="82"/>
        <end position="93"/>
    </location>
</feature>
<name>A0AAW4PSY1_9EURY</name>
<organism evidence="3 4">
    <name type="scientific">Haloarcula rubra</name>
    <dbReference type="NCBI Taxonomy" id="2487747"/>
    <lineage>
        <taxon>Archaea</taxon>
        <taxon>Methanobacteriati</taxon>
        <taxon>Methanobacteriota</taxon>
        <taxon>Stenosarchaea group</taxon>
        <taxon>Halobacteria</taxon>
        <taxon>Halobacteriales</taxon>
        <taxon>Haloarculaceae</taxon>
        <taxon>Haloarcula</taxon>
    </lineage>
</organism>
<keyword evidence="2" id="KW-1133">Transmembrane helix</keyword>
<protein>
    <recommendedName>
        <fullName evidence="5">SipW-cognate class signal peptide</fullName>
    </recommendedName>
</protein>
<accession>A0AAW4PSY1</accession>
<evidence type="ECO:0000313" key="4">
    <source>
        <dbReference type="Proteomes" id="UP001430377"/>
    </source>
</evidence>
<reference evidence="3 4" key="1">
    <citation type="submission" date="2021-06" db="EMBL/GenBank/DDBJ databases">
        <title>Halomicroarcula sp. a new haloarchaeum isolated from saline soil.</title>
        <authorList>
            <person name="Duran-Viseras A."/>
            <person name="Sanchez-Porro C."/>
            <person name="Ventosa A."/>
        </authorList>
    </citation>
    <scope>NUCLEOTIDE SEQUENCE [LARGE SCALE GENOMIC DNA]</scope>
    <source>
        <strain evidence="3 4">F13</strain>
    </source>
</reference>
<feature type="transmembrane region" description="Helical" evidence="2">
    <location>
        <begin position="12"/>
        <end position="32"/>
    </location>
</feature>
<proteinExistence type="predicted"/>
<evidence type="ECO:0000256" key="1">
    <source>
        <dbReference type="SAM" id="MobiDB-lite"/>
    </source>
</evidence>
<sequence length="129" mass="13189">MTRNQASGQKIAVLAVVTAITLATGVGGFYTASVLSDSESVVSSFTVGNSGNVGGTAETTTQTETETATETETETETETATETETQTETTTEAMVALPSPSRVHSGIAGSRSSAVPERLLYRPGNSPVA</sequence>
<keyword evidence="2" id="KW-0472">Membrane</keyword>
<evidence type="ECO:0008006" key="5">
    <source>
        <dbReference type="Google" id="ProtNLM"/>
    </source>
</evidence>
<dbReference type="AlphaFoldDB" id="A0AAW4PSY1"/>